<evidence type="ECO:0000313" key="6">
    <source>
        <dbReference type="EMBL" id="GIY53904.1"/>
    </source>
</evidence>
<evidence type="ECO:0000256" key="2">
    <source>
        <dbReference type="ARBA" id="ARBA00022723"/>
    </source>
</evidence>
<keyword evidence="2" id="KW-0479">Metal-binding</keyword>
<keyword evidence="7" id="KW-1185">Reference proteome</keyword>
<feature type="compositionally biased region" description="Basic and acidic residues" evidence="5">
    <location>
        <begin position="553"/>
        <end position="562"/>
    </location>
</feature>
<evidence type="ECO:0000256" key="3">
    <source>
        <dbReference type="ARBA" id="ARBA00022801"/>
    </source>
</evidence>
<evidence type="ECO:0000256" key="5">
    <source>
        <dbReference type="SAM" id="MobiDB-lite"/>
    </source>
</evidence>
<gene>
    <name evidence="6" type="primary">NT5C2</name>
    <name evidence="6" type="ORF">CDAR_87171</name>
</gene>
<dbReference type="Pfam" id="PF05761">
    <property type="entry name" value="5_nucleotid"/>
    <property type="match status" value="1"/>
</dbReference>
<evidence type="ECO:0000256" key="1">
    <source>
        <dbReference type="ARBA" id="ARBA00009589"/>
    </source>
</evidence>
<feature type="region of interest" description="Disordered" evidence="5">
    <location>
        <begin position="538"/>
        <end position="597"/>
    </location>
</feature>
<dbReference type="GO" id="GO:0046037">
    <property type="term" value="P:GMP metabolic process"/>
    <property type="evidence" value="ECO:0007669"/>
    <property type="project" value="UniProtKB-ARBA"/>
</dbReference>
<dbReference type="InterPro" id="IPR023214">
    <property type="entry name" value="HAD_sf"/>
</dbReference>
<dbReference type="SUPFAM" id="SSF56784">
    <property type="entry name" value="HAD-like"/>
    <property type="match status" value="1"/>
</dbReference>
<reference evidence="6 7" key="1">
    <citation type="submission" date="2021-06" db="EMBL/GenBank/DDBJ databases">
        <title>Caerostris darwini draft genome.</title>
        <authorList>
            <person name="Kono N."/>
            <person name="Arakawa K."/>
        </authorList>
    </citation>
    <scope>NUCLEOTIDE SEQUENCE [LARGE SCALE GENOMIC DNA]</scope>
</reference>
<feature type="compositionally biased region" description="Acidic residues" evidence="5">
    <location>
        <begin position="541"/>
        <end position="550"/>
    </location>
</feature>
<dbReference type="AlphaFoldDB" id="A0AAV4U828"/>
<comment type="similarity">
    <text evidence="1">Belongs to the 5'(3')-deoxyribonucleotidase family.</text>
</comment>
<evidence type="ECO:0000313" key="7">
    <source>
        <dbReference type="Proteomes" id="UP001054837"/>
    </source>
</evidence>
<dbReference type="Gene3D" id="3.40.50.1000">
    <property type="entry name" value="HAD superfamily/HAD-like"/>
    <property type="match status" value="2"/>
</dbReference>
<dbReference type="PANTHER" id="PTHR12103:SF15">
    <property type="entry name" value="CYTOSOLIC PURINE 5'-NUCLEOTIDASE"/>
    <property type="match status" value="1"/>
</dbReference>
<sequence>MNSLQTPVDKRKDNVACFSRFTRSCKLDAANEASEISLCLKFKVNKMDSPAGEDDSRSESTCSTTQSRRHYRPTHHRIFVNRSLHLEKIKFFGFDMDYTLAQYNNPEYEALQFRLIADRLIVIGYPSQIKDFEYDSTFPIRGLWFDTVYGNLLKVDAYGNILVCVHGFKFLKTSEIYNLYPNKFIQHDESRIYILNTLFNLPEAYMLACLVDYFTNSSEYIPGKNGIKNGNIFMSYKSIFQDVRDAIDWVHMRGTLKEETINNPGQYVNHDERLPMLFQRMHEVGKKTFLLTNSDYAYTEKIMSYLFDFPCEGRKKDWKEYFDYILVDARKPVFFSGGTTLRQVDTETGALRIGIHVGPLTPGQVYSGGNSDVFTTLIGASGKDVLYVGDHIYGDILKSKKTRGWRTFLVVPELQREVHVWTNKCDLFNRLQDLDVQLGDTYKEMDSSCKDIPDISQLRTAIREVSHELDMSYGILGSTFRSGSRQTFFANQICHYADIYACTFLNLMYYPFSYMFRAPPMLMPHESTVEHEEKSFMSNGEIEEIEEEVVQEPLRRRSRLENSESSVPHLFAETPNVVTHHHDTDDDDEDTDKSAEN</sequence>
<dbReference type="InterPro" id="IPR008380">
    <property type="entry name" value="HAD-SF_hydro_IG_5-nucl"/>
</dbReference>
<dbReference type="GO" id="GO:0046872">
    <property type="term" value="F:metal ion binding"/>
    <property type="evidence" value="ECO:0007669"/>
    <property type="project" value="UniProtKB-KW"/>
</dbReference>
<comment type="caution">
    <text evidence="6">The sequence shown here is derived from an EMBL/GenBank/DDBJ whole genome shotgun (WGS) entry which is preliminary data.</text>
</comment>
<dbReference type="InterPro" id="IPR036412">
    <property type="entry name" value="HAD-like_sf"/>
</dbReference>
<dbReference type="PANTHER" id="PTHR12103">
    <property type="entry name" value="5'-NUCLEOTIDASE DOMAIN-CONTAINING"/>
    <property type="match status" value="1"/>
</dbReference>
<keyword evidence="3" id="KW-0378">Hydrolase</keyword>
<dbReference type="NCBIfam" id="TIGR02244">
    <property type="entry name" value="HAD-IG-Ncltidse"/>
    <property type="match status" value="1"/>
</dbReference>
<protein>
    <submittedName>
        <fullName evidence="6">Cytosolic purine 5'-nucleotidase</fullName>
    </submittedName>
</protein>
<proteinExistence type="inferred from homology"/>
<evidence type="ECO:0000256" key="4">
    <source>
        <dbReference type="ARBA" id="ARBA00022842"/>
    </source>
</evidence>
<dbReference type="FunFam" id="3.40.50.1000:FF:000021">
    <property type="entry name" value="NT5C2 isoform 1"/>
    <property type="match status" value="1"/>
</dbReference>
<dbReference type="Proteomes" id="UP001054837">
    <property type="component" value="Unassembled WGS sequence"/>
</dbReference>
<dbReference type="EMBL" id="BPLQ01010834">
    <property type="protein sequence ID" value="GIY53904.1"/>
    <property type="molecule type" value="Genomic_DNA"/>
</dbReference>
<dbReference type="CDD" id="cd07522">
    <property type="entry name" value="HAD_cN-II"/>
    <property type="match status" value="1"/>
</dbReference>
<name>A0AAV4U828_9ARAC</name>
<organism evidence="6 7">
    <name type="scientific">Caerostris darwini</name>
    <dbReference type="NCBI Taxonomy" id="1538125"/>
    <lineage>
        <taxon>Eukaryota</taxon>
        <taxon>Metazoa</taxon>
        <taxon>Ecdysozoa</taxon>
        <taxon>Arthropoda</taxon>
        <taxon>Chelicerata</taxon>
        <taxon>Arachnida</taxon>
        <taxon>Araneae</taxon>
        <taxon>Araneomorphae</taxon>
        <taxon>Entelegynae</taxon>
        <taxon>Araneoidea</taxon>
        <taxon>Araneidae</taxon>
        <taxon>Caerostris</taxon>
    </lineage>
</organism>
<dbReference type="GO" id="GO:0008253">
    <property type="term" value="F:5'-nucleotidase activity"/>
    <property type="evidence" value="ECO:0007669"/>
    <property type="project" value="TreeGrafter"/>
</dbReference>
<keyword evidence="4" id="KW-0460">Magnesium</keyword>
<feature type="region of interest" description="Disordered" evidence="5">
    <location>
        <begin position="48"/>
        <end position="69"/>
    </location>
</feature>
<accession>A0AAV4U828</accession>